<dbReference type="InterPro" id="IPR001347">
    <property type="entry name" value="SIS_dom"/>
</dbReference>
<dbReference type="Pfam" id="PF01418">
    <property type="entry name" value="HTH_6"/>
    <property type="match status" value="1"/>
</dbReference>
<feature type="domain" description="SIS" evidence="5">
    <location>
        <begin position="131"/>
        <end position="271"/>
    </location>
</feature>
<dbReference type="CDD" id="cd05013">
    <property type="entry name" value="SIS_RpiR"/>
    <property type="match status" value="1"/>
</dbReference>
<comment type="caution">
    <text evidence="6">The sequence shown here is derived from an EMBL/GenBank/DDBJ whole genome shotgun (WGS) entry which is preliminary data.</text>
</comment>
<evidence type="ECO:0000313" key="6">
    <source>
        <dbReference type="EMBL" id="MBG6134822.1"/>
    </source>
</evidence>
<dbReference type="EMBL" id="JADOUF010000001">
    <property type="protein sequence ID" value="MBG6134822.1"/>
    <property type="molecule type" value="Genomic_DNA"/>
</dbReference>
<dbReference type="Gene3D" id="1.10.10.10">
    <property type="entry name" value="Winged helix-like DNA-binding domain superfamily/Winged helix DNA-binding domain"/>
    <property type="match status" value="1"/>
</dbReference>
<dbReference type="InterPro" id="IPR036388">
    <property type="entry name" value="WH-like_DNA-bd_sf"/>
</dbReference>
<protein>
    <submittedName>
        <fullName evidence="6">DNA-binding MurR/RpiR family transcriptional regulator</fullName>
    </submittedName>
</protein>
<keyword evidence="1" id="KW-0805">Transcription regulation</keyword>
<dbReference type="InterPro" id="IPR047640">
    <property type="entry name" value="RpiR-like"/>
</dbReference>
<dbReference type="InterPro" id="IPR009057">
    <property type="entry name" value="Homeodomain-like_sf"/>
</dbReference>
<dbReference type="PROSITE" id="PS51464">
    <property type="entry name" value="SIS"/>
    <property type="match status" value="1"/>
</dbReference>
<dbReference type="Pfam" id="PF01380">
    <property type="entry name" value="SIS"/>
    <property type="match status" value="1"/>
</dbReference>
<dbReference type="PANTHER" id="PTHR30514">
    <property type="entry name" value="GLUCOKINASE"/>
    <property type="match status" value="1"/>
</dbReference>
<keyword evidence="2 6" id="KW-0238">DNA-binding</keyword>
<dbReference type="RefSeq" id="WP_197002011.1">
    <property type="nucleotide sequence ID" value="NZ_BONS01000004.1"/>
</dbReference>
<keyword evidence="3" id="KW-0804">Transcription</keyword>
<evidence type="ECO:0000256" key="1">
    <source>
        <dbReference type="ARBA" id="ARBA00023015"/>
    </source>
</evidence>
<evidence type="ECO:0000256" key="3">
    <source>
        <dbReference type="ARBA" id="ARBA00023163"/>
    </source>
</evidence>
<dbReference type="Gene3D" id="3.40.50.10490">
    <property type="entry name" value="Glucose-6-phosphate isomerase like protein, domain 1"/>
    <property type="match status" value="1"/>
</dbReference>
<gene>
    <name evidence="6" type="ORF">IW245_001016</name>
</gene>
<evidence type="ECO:0000259" key="5">
    <source>
        <dbReference type="PROSITE" id="PS51464"/>
    </source>
</evidence>
<evidence type="ECO:0000313" key="7">
    <source>
        <dbReference type="Proteomes" id="UP000622552"/>
    </source>
</evidence>
<dbReference type="InterPro" id="IPR000281">
    <property type="entry name" value="HTH_RpiR"/>
</dbReference>
<dbReference type="SUPFAM" id="SSF46689">
    <property type="entry name" value="Homeodomain-like"/>
    <property type="match status" value="1"/>
</dbReference>
<dbReference type="Proteomes" id="UP000622552">
    <property type="component" value="Unassembled WGS sequence"/>
</dbReference>
<reference evidence="6" key="1">
    <citation type="submission" date="2020-11" db="EMBL/GenBank/DDBJ databases">
        <title>Sequencing the genomes of 1000 actinobacteria strains.</title>
        <authorList>
            <person name="Klenk H.-P."/>
        </authorList>
    </citation>
    <scope>NUCLEOTIDE SEQUENCE</scope>
    <source>
        <strain evidence="6">DSM 45356</strain>
    </source>
</reference>
<name>A0A8J7KV45_9ACTN</name>
<evidence type="ECO:0000259" key="4">
    <source>
        <dbReference type="PROSITE" id="PS51071"/>
    </source>
</evidence>
<keyword evidence="7" id="KW-1185">Reference proteome</keyword>
<proteinExistence type="predicted"/>
<dbReference type="SUPFAM" id="SSF53697">
    <property type="entry name" value="SIS domain"/>
    <property type="match status" value="1"/>
</dbReference>
<dbReference type="AlphaFoldDB" id="A0A8J7KV45"/>
<dbReference type="GO" id="GO:1901135">
    <property type="term" value="P:carbohydrate derivative metabolic process"/>
    <property type="evidence" value="ECO:0007669"/>
    <property type="project" value="InterPro"/>
</dbReference>
<dbReference type="InterPro" id="IPR046348">
    <property type="entry name" value="SIS_dom_sf"/>
</dbReference>
<dbReference type="GO" id="GO:0097367">
    <property type="term" value="F:carbohydrate derivative binding"/>
    <property type="evidence" value="ECO:0007669"/>
    <property type="project" value="InterPro"/>
</dbReference>
<feature type="domain" description="HTH rpiR-type" evidence="4">
    <location>
        <begin position="6"/>
        <end position="82"/>
    </location>
</feature>
<sequence>MYTTSPSVLVMIDAELSRLPDALRSVGKAVLNDPLATATMSMNALALRSHTTPETVARFCRALGLAGFQDLRVRLAREAKHTGTDSWPDDIGFDVSPDDSLAHIAAVVARADVLSLQDTADQLDLSALDAAARALAVAGRIDVYALGGSAYAAQEMESRMHRIGRPIWARTEAQQAQTSAALLTPVDAAIALSHSGTTGQTIAALCLAGSAGATTIAITDNPHSPLAGYADHILTTAVHGTTYRHGGPAARHAQLLILDTLYVRVAQLTHEHASACLEKTRHIPEHHRGT</sequence>
<dbReference type="GO" id="GO:0003700">
    <property type="term" value="F:DNA-binding transcription factor activity"/>
    <property type="evidence" value="ECO:0007669"/>
    <property type="project" value="InterPro"/>
</dbReference>
<organism evidence="6 7">
    <name type="scientific">Longispora fulva</name>
    <dbReference type="NCBI Taxonomy" id="619741"/>
    <lineage>
        <taxon>Bacteria</taxon>
        <taxon>Bacillati</taxon>
        <taxon>Actinomycetota</taxon>
        <taxon>Actinomycetes</taxon>
        <taxon>Micromonosporales</taxon>
        <taxon>Micromonosporaceae</taxon>
        <taxon>Longispora</taxon>
    </lineage>
</organism>
<dbReference type="PANTHER" id="PTHR30514:SF1">
    <property type="entry name" value="HTH-TYPE TRANSCRIPTIONAL REGULATOR HEXR-RELATED"/>
    <property type="match status" value="1"/>
</dbReference>
<evidence type="ECO:0000256" key="2">
    <source>
        <dbReference type="ARBA" id="ARBA00023125"/>
    </source>
</evidence>
<accession>A0A8J7KV45</accession>
<dbReference type="PROSITE" id="PS51071">
    <property type="entry name" value="HTH_RPIR"/>
    <property type="match status" value="1"/>
</dbReference>
<dbReference type="InterPro" id="IPR035472">
    <property type="entry name" value="RpiR-like_SIS"/>
</dbReference>
<dbReference type="GO" id="GO:0003677">
    <property type="term" value="F:DNA binding"/>
    <property type="evidence" value="ECO:0007669"/>
    <property type="project" value="UniProtKB-KW"/>
</dbReference>